<dbReference type="InterPro" id="IPR037185">
    <property type="entry name" value="EmrE-like"/>
</dbReference>
<keyword evidence="10" id="KW-1185">Reference proteome</keyword>
<comment type="subcellular location">
    <subcellularLocation>
        <location evidence="1">Cell membrane</location>
        <topology evidence="1">Multi-pass membrane protein</topology>
    </subcellularLocation>
</comment>
<feature type="region of interest" description="Disordered" evidence="6">
    <location>
        <begin position="292"/>
        <end position="331"/>
    </location>
</feature>
<dbReference type="Gene3D" id="1.10.3730.20">
    <property type="match status" value="1"/>
</dbReference>
<feature type="transmembrane region" description="Helical" evidence="7">
    <location>
        <begin position="214"/>
        <end position="236"/>
    </location>
</feature>
<evidence type="ECO:0000313" key="10">
    <source>
        <dbReference type="Proteomes" id="UP000199233"/>
    </source>
</evidence>
<dbReference type="STRING" id="489703.SAMN04488038_10941"/>
<feature type="transmembrane region" description="Helical" evidence="7">
    <location>
        <begin position="77"/>
        <end position="97"/>
    </location>
</feature>
<evidence type="ECO:0000256" key="5">
    <source>
        <dbReference type="ARBA" id="ARBA00023136"/>
    </source>
</evidence>
<dbReference type="Proteomes" id="UP000199233">
    <property type="component" value="Unassembled WGS sequence"/>
</dbReference>
<proteinExistence type="predicted"/>
<feature type="transmembrane region" description="Helical" evidence="7">
    <location>
        <begin position="182"/>
        <end position="202"/>
    </location>
</feature>
<dbReference type="PANTHER" id="PTHR42920:SF11">
    <property type="entry name" value="INNER MEMBRANE PROTEIN YTFF"/>
    <property type="match status" value="1"/>
</dbReference>
<evidence type="ECO:0000256" key="3">
    <source>
        <dbReference type="ARBA" id="ARBA00022692"/>
    </source>
</evidence>
<evidence type="ECO:0000256" key="7">
    <source>
        <dbReference type="SAM" id="Phobius"/>
    </source>
</evidence>
<reference evidence="9 10" key="1">
    <citation type="submission" date="2016-10" db="EMBL/GenBank/DDBJ databases">
        <authorList>
            <person name="de Groot N.N."/>
        </authorList>
    </citation>
    <scope>NUCLEOTIDE SEQUENCE [LARGE SCALE GENOMIC DNA]</scope>
    <source>
        <strain evidence="9 10">DSM 25927</strain>
    </source>
</reference>
<dbReference type="EMBL" id="FOFS01000009">
    <property type="protein sequence ID" value="SEQ66130.1"/>
    <property type="molecule type" value="Genomic_DNA"/>
</dbReference>
<dbReference type="OrthoDB" id="9794287at2"/>
<dbReference type="InterPro" id="IPR051258">
    <property type="entry name" value="Diverse_Substrate_Transporter"/>
</dbReference>
<evidence type="ECO:0000256" key="2">
    <source>
        <dbReference type="ARBA" id="ARBA00022475"/>
    </source>
</evidence>
<keyword evidence="2" id="KW-1003">Cell membrane</keyword>
<keyword evidence="4 7" id="KW-1133">Transmembrane helix</keyword>
<dbReference type="SUPFAM" id="SSF103481">
    <property type="entry name" value="Multidrug resistance efflux transporter EmrE"/>
    <property type="match status" value="2"/>
</dbReference>
<feature type="domain" description="EamA" evidence="8">
    <location>
        <begin position="157"/>
        <end position="283"/>
    </location>
</feature>
<feature type="domain" description="EamA" evidence="8">
    <location>
        <begin position="10"/>
        <end position="144"/>
    </location>
</feature>
<keyword evidence="5 7" id="KW-0472">Membrane</keyword>
<evidence type="ECO:0000256" key="6">
    <source>
        <dbReference type="SAM" id="MobiDB-lite"/>
    </source>
</evidence>
<protein>
    <submittedName>
        <fullName evidence="9">Permease of the drug/metabolite transporter (DMT) superfamily</fullName>
    </submittedName>
</protein>
<dbReference type="GO" id="GO:0005886">
    <property type="term" value="C:plasma membrane"/>
    <property type="evidence" value="ECO:0007669"/>
    <property type="project" value="UniProtKB-SubCell"/>
</dbReference>
<dbReference type="AlphaFoldDB" id="A0A1H9HUY3"/>
<evidence type="ECO:0000256" key="1">
    <source>
        <dbReference type="ARBA" id="ARBA00004651"/>
    </source>
</evidence>
<feature type="transmembrane region" description="Helical" evidence="7">
    <location>
        <begin position="153"/>
        <end position="170"/>
    </location>
</feature>
<dbReference type="InterPro" id="IPR000620">
    <property type="entry name" value="EamA_dom"/>
</dbReference>
<dbReference type="PANTHER" id="PTHR42920">
    <property type="entry name" value="OS03G0707200 PROTEIN-RELATED"/>
    <property type="match status" value="1"/>
</dbReference>
<feature type="compositionally biased region" description="Basic and acidic residues" evidence="6">
    <location>
        <begin position="292"/>
        <end position="316"/>
    </location>
</feature>
<feature type="transmembrane region" description="Helical" evidence="7">
    <location>
        <begin position="39"/>
        <end position="56"/>
    </location>
</feature>
<accession>A0A1H9HUY3</accession>
<evidence type="ECO:0000256" key="4">
    <source>
        <dbReference type="ARBA" id="ARBA00022989"/>
    </source>
</evidence>
<feature type="transmembrane region" description="Helical" evidence="7">
    <location>
        <begin position="128"/>
        <end position="147"/>
    </location>
</feature>
<sequence length="349" mass="37294">MIKLGNLHEPGVLAALGSALLFGLGTPLAKQLLADLNPWLLAGLLYLGSGLGMSLYRRISGAQPVQLPAAERGWLAGAVLCGGVVAPVLLMLGLRGLPASDASLLLNAEAVFTALLAWFAFRENVDRRVAFGMLAIVAGAVLLSWPARPHLSALGPALLVLAACLCWALDNNLTRKLSLSDASWIAAFKGVASGGVNVTLALSLGAQLPTPTQLLQALLLGFVAYGLSLSLFVLALRRLGTARTGAYFSVAPFFGALLALALGESASLRLGAAGLLMAYGVWLHLSERHEHAHHHEPMQHDHEHVHDAHHQHEHEAPVAPGTRHRHPHRHEALTHRHAHFPDAHHRHRH</sequence>
<evidence type="ECO:0000313" key="9">
    <source>
        <dbReference type="EMBL" id="SEQ66130.1"/>
    </source>
</evidence>
<keyword evidence="3 7" id="KW-0812">Transmembrane</keyword>
<dbReference type="Pfam" id="PF00892">
    <property type="entry name" value="EamA"/>
    <property type="match status" value="2"/>
</dbReference>
<name>A0A1H9HUY3_9GAMM</name>
<organism evidence="9 10">
    <name type="scientific">Solimonas aquatica</name>
    <dbReference type="NCBI Taxonomy" id="489703"/>
    <lineage>
        <taxon>Bacteria</taxon>
        <taxon>Pseudomonadati</taxon>
        <taxon>Pseudomonadota</taxon>
        <taxon>Gammaproteobacteria</taxon>
        <taxon>Nevskiales</taxon>
        <taxon>Nevskiaceae</taxon>
        <taxon>Solimonas</taxon>
    </lineage>
</organism>
<feature type="transmembrane region" description="Helical" evidence="7">
    <location>
        <begin position="103"/>
        <end position="121"/>
    </location>
</feature>
<gene>
    <name evidence="9" type="ORF">SAMN04488038_10941</name>
</gene>
<evidence type="ECO:0000259" key="8">
    <source>
        <dbReference type="Pfam" id="PF00892"/>
    </source>
</evidence>
<feature type="transmembrane region" description="Helical" evidence="7">
    <location>
        <begin position="245"/>
        <end position="262"/>
    </location>
</feature>
<dbReference type="RefSeq" id="WP_093286380.1">
    <property type="nucleotide sequence ID" value="NZ_FOFS01000009.1"/>
</dbReference>